<sequence length="113" mass="12930">LSRREVYITNVVKCRPPGNRTPEKEEIEACRPYLARQIKLVKPRIILGLGSVAARSLLLTEEPLSRLRGRVHYLEGIPVILTYHPAYLLRNPAAKRLAWEDLQLFKKTLDGMA</sequence>
<evidence type="ECO:0000256" key="6">
    <source>
        <dbReference type="ARBA" id="ARBA00022723"/>
    </source>
</evidence>
<dbReference type="AlphaFoldDB" id="A0A7C3CEV3"/>
<dbReference type="InterPro" id="IPR005273">
    <property type="entry name" value="Ura-DNA_glyco_family4"/>
</dbReference>
<dbReference type="InterPro" id="IPR051536">
    <property type="entry name" value="UDG_Type-4/5"/>
</dbReference>
<evidence type="ECO:0000256" key="11">
    <source>
        <dbReference type="ARBA" id="ARBA00023204"/>
    </source>
</evidence>
<comment type="similarity">
    <text evidence="2">Belongs to the uracil-DNA glycosylase (UDG) superfamily. Type 4 (UDGa) family.</text>
</comment>
<evidence type="ECO:0000256" key="7">
    <source>
        <dbReference type="ARBA" id="ARBA00022763"/>
    </source>
</evidence>
<name>A0A7C3CEV3_9BACT</name>
<comment type="catalytic activity">
    <reaction evidence="1">
        <text>Hydrolyzes single-stranded DNA or mismatched double-stranded DNA and polynucleotides, releasing free uracil.</text>
        <dbReference type="EC" id="3.2.2.27"/>
    </reaction>
</comment>
<organism evidence="13">
    <name type="scientific">Thermosulfurimonas dismutans</name>
    <dbReference type="NCBI Taxonomy" id="999894"/>
    <lineage>
        <taxon>Bacteria</taxon>
        <taxon>Pseudomonadati</taxon>
        <taxon>Thermodesulfobacteriota</taxon>
        <taxon>Thermodesulfobacteria</taxon>
        <taxon>Thermodesulfobacteriales</taxon>
        <taxon>Thermodesulfobacteriaceae</taxon>
        <taxon>Thermosulfurimonas</taxon>
    </lineage>
</organism>
<dbReference type="EC" id="3.2.2.27" evidence="3"/>
<keyword evidence="9" id="KW-0408">Iron</keyword>
<keyword evidence="5" id="KW-0004">4Fe-4S</keyword>
<dbReference type="PANTHER" id="PTHR33693:SF1">
    <property type="entry name" value="TYPE-4 URACIL-DNA GLYCOSYLASE"/>
    <property type="match status" value="1"/>
</dbReference>
<evidence type="ECO:0000256" key="3">
    <source>
        <dbReference type="ARBA" id="ARBA00012030"/>
    </source>
</evidence>
<evidence type="ECO:0000256" key="5">
    <source>
        <dbReference type="ARBA" id="ARBA00022485"/>
    </source>
</evidence>
<dbReference type="NCBIfam" id="TIGR00758">
    <property type="entry name" value="UDG_fam4"/>
    <property type="match status" value="1"/>
</dbReference>
<dbReference type="GO" id="GO:0004844">
    <property type="term" value="F:uracil DNA N-glycosylase activity"/>
    <property type="evidence" value="ECO:0007669"/>
    <property type="project" value="UniProtKB-EC"/>
</dbReference>
<dbReference type="InterPro" id="IPR005122">
    <property type="entry name" value="Uracil-DNA_glycosylase-like"/>
</dbReference>
<keyword evidence="11" id="KW-0234">DNA repair</keyword>
<feature type="non-terminal residue" evidence="13">
    <location>
        <position position="1"/>
    </location>
</feature>
<dbReference type="CDD" id="cd10030">
    <property type="entry name" value="UDG-F4_TTUDGA_SPO1dp_like"/>
    <property type="match status" value="1"/>
</dbReference>
<dbReference type="EMBL" id="DRMH01000007">
    <property type="protein sequence ID" value="HFC96887.1"/>
    <property type="molecule type" value="Genomic_DNA"/>
</dbReference>
<comment type="caution">
    <text evidence="13">The sequence shown here is derived from an EMBL/GenBank/DDBJ whole genome shotgun (WGS) entry which is preliminary data.</text>
</comment>
<evidence type="ECO:0000256" key="4">
    <source>
        <dbReference type="ARBA" id="ARBA00019403"/>
    </source>
</evidence>
<evidence type="ECO:0000256" key="10">
    <source>
        <dbReference type="ARBA" id="ARBA00023014"/>
    </source>
</evidence>
<keyword evidence="8" id="KW-0378">Hydrolase</keyword>
<dbReference type="SUPFAM" id="SSF52141">
    <property type="entry name" value="Uracil-DNA glycosylase-like"/>
    <property type="match status" value="1"/>
</dbReference>
<dbReference type="GO" id="GO:0051539">
    <property type="term" value="F:4 iron, 4 sulfur cluster binding"/>
    <property type="evidence" value="ECO:0007669"/>
    <property type="project" value="UniProtKB-KW"/>
</dbReference>
<protein>
    <recommendedName>
        <fullName evidence="4">Type-4 uracil-DNA glycosylase</fullName>
        <ecNumber evidence="3">3.2.2.27</ecNumber>
    </recommendedName>
</protein>
<dbReference type="Proteomes" id="UP000886043">
    <property type="component" value="Unassembled WGS sequence"/>
</dbReference>
<reference evidence="13" key="1">
    <citation type="journal article" date="2020" name="mSystems">
        <title>Genome- and Community-Level Interaction Insights into Carbon Utilization and Element Cycling Functions of Hydrothermarchaeota in Hydrothermal Sediment.</title>
        <authorList>
            <person name="Zhou Z."/>
            <person name="Liu Y."/>
            <person name="Xu W."/>
            <person name="Pan J."/>
            <person name="Luo Z.H."/>
            <person name="Li M."/>
        </authorList>
    </citation>
    <scope>NUCLEOTIDE SEQUENCE [LARGE SCALE GENOMIC DNA]</scope>
    <source>
        <strain evidence="13">HyVt-483</strain>
    </source>
</reference>
<feature type="domain" description="Uracil-DNA glycosylase-like" evidence="12">
    <location>
        <begin position="2"/>
        <end position="103"/>
    </location>
</feature>
<dbReference type="Pfam" id="PF03167">
    <property type="entry name" value="UDG"/>
    <property type="match status" value="1"/>
</dbReference>
<evidence type="ECO:0000256" key="2">
    <source>
        <dbReference type="ARBA" id="ARBA00006521"/>
    </source>
</evidence>
<keyword evidence="6" id="KW-0479">Metal-binding</keyword>
<evidence type="ECO:0000259" key="12">
    <source>
        <dbReference type="SMART" id="SM00986"/>
    </source>
</evidence>
<evidence type="ECO:0000313" key="13">
    <source>
        <dbReference type="EMBL" id="HFC96887.1"/>
    </source>
</evidence>
<evidence type="ECO:0000256" key="8">
    <source>
        <dbReference type="ARBA" id="ARBA00022801"/>
    </source>
</evidence>
<dbReference type="GO" id="GO:0006281">
    <property type="term" value="P:DNA repair"/>
    <property type="evidence" value="ECO:0007669"/>
    <property type="project" value="UniProtKB-KW"/>
</dbReference>
<dbReference type="SMART" id="SM00987">
    <property type="entry name" value="UreE_C"/>
    <property type="match status" value="1"/>
</dbReference>
<dbReference type="Gene3D" id="3.40.470.10">
    <property type="entry name" value="Uracil-DNA glycosylase-like domain"/>
    <property type="match status" value="1"/>
</dbReference>
<dbReference type="InterPro" id="IPR036895">
    <property type="entry name" value="Uracil-DNA_glycosylase-like_sf"/>
</dbReference>
<dbReference type="SMART" id="SM00986">
    <property type="entry name" value="UDG"/>
    <property type="match status" value="1"/>
</dbReference>
<accession>A0A7C3CEV3</accession>
<keyword evidence="7" id="KW-0227">DNA damage</keyword>
<proteinExistence type="inferred from homology"/>
<gene>
    <name evidence="13" type="ORF">ENJ40_00315</name>
</gene>
<dbReference type="GO" id="GO:0046872">
    <property type="term" value="F:metal ion binding"/>
    <property type="evidence" value="ECO:0007669"/>
    <property type="project" value="UniProtKB-KW"/>
</dbReference>
<evidence type="ECO:0000256" key="1">
    <source>
        <dbReference type="ARBA" id="ARBA00001400"/>
    </source>
</evidence>
<evidence type="ECO:0000256" key="9">
    <source>
        <dbReference type="ARBA" id="ARBA00023004"/>
    </source>
</evidence>
<dbReference type="PANTHER" id="PTHR33693">
    <property type="entry name" value="TYPE-5 URACIL-DNA GLYCOSYLASE"/>
    <property type="match status" value="1"/>
</dbReference>
<keyword evidence="10" id="KW-0411">Iron-sulfur</keyword>